<proteinExistence type="predicted"/>
<organism evidence="1 2">
    <name type="scientific">Lipomyces kononenkoae</name>
    <name type="common">Yeast</name>
    <dbReference type="NCBI Taxonomy" id="34357"/>
    <lineage>
        <taxon>Eukaryota</taxon>
        <taxon>Fungi</taxon>
        <taxon>Dikarya</taxon>
        <taxon>Ascomycota</taxon>
        <taxon>Saccharomycotina</taxon>
        <taxon>Lipomycetes</taxon>
        <taxon>Lipomycetales</taxon>
        <taxon>Lipomycetaceae</taxon>
        <taxon>Lipomyces</taxon>
    </lineage>
</organism>
<gene>
    <name evidence="1" type="ORF">V1525DRAFT_402173</name>
</gene>
<accession>A0ACC3T297</accession>
<keyword evidence="2" id="KW-1185">Reference proteome</keyword>
<evidence type="ECO:0000313" key="1">
    <source>
        <dbReference type="EMBL" id="KAK9238007.1"/>
    </source>
</evidence>
<evidence type="ECO:0000313" key="2">
    <source>
        <dbReference type="Proteomes" id="UP001433508"/>
    </source>
</evidence>
<comment type="caution">
    <text evidence="1">The sequence shown here is derived from an EMBL/GenBank/DDBJ whole genome shotgun (WGS) entry which is preliminary data.</text>
</comment>
<dbReference type="Proteomes" id="UP001433508">
    <property type="component" value="Unassembled WGS sequence"/>
</dbReference>
<reference evidence="2" key="1">
    <citation type="journal article" date="2024" name="Front. Bioeng. Biotechnol.">
        <title>Genome-scale model development and genomic sequencing of the oleaginous clade Lipomyces.</title>
        <authorList>
            <person name="Czajka J.J."/>
            <person name="Han Y."/>
            <person name="Kim J."/>
            <person name="Mondo S.J."/>
            <person name="Hofstad B.A."/>
            <person name="Robles A."/>
            <person name="Haridas S."/>
            <person name="Riley R."/>
            <person name="LaButti K."/>
            <person name="Pangilinan J."/>
            <person name="Andreopoulos W."/>
            <person name="Lipzen A."/>
            <person name="Yan J."/>
            <person name="Wang M."/>
            <person name="Ng V."/>
            <person name="Grigoriev I.V."/>
            <person name="Spatafora J.W."/>
            <person name="Magnuson J.K."/>
            <person name="Baker S.E."/>
            <person name="Pomraning K.R."/>
        </authorList>
    </citation>
    <scope>NUCLEOTIDE SEQUENCE [LARGE SCALE GENOMIC DNA]</scope>
    <source>
        <strain evidence="2">CBS 7786</strain>
    </source>
</reference>
<dbReference type="EMBL" id="MU971361">
    <property type="protein sequence ID" value="KAK9238007.1"/>
    <property type="molecule type" value="Genomic_DNA"/>
</dbReference>
<name>A0ACC3T297_LIPKO</name>
<sequence>MIIGPALFPLAWFIVKTLWGEYTKRPPLWATYEPEQFPEVTYYDHVCGVKYPEIFGGCEDIKVYGDYAIVSCDPYKKQSNFLTGYHPGTPSGTVYIWNYVKDTAPVPIDFGPDFGELRPQGVRGIYLPDENDHPATDVLRIFVANAAKNASVEVFDFTPATGSLEKVISLRNKDAVLDPAAIAPISPTQIFLTNTLGYPYRSILGSLEFISAIPLGTIGFLNFTDATNVTGKSVGASTTPIGMEYAHGTLYVASLQYGIYAYQLYIPPDDLPEEEVAKNQSLGRMHFYPGEIFYRTPYLPAHITYSTELDSIVCAGVNSYSGEVKAWYGRKSASWAGILVDQTGPDNKPVIVSDTVTLGLRDKDRKFQTLFWDSTGDKFSGLKSMVVENGRRFGVSPHQAGVLVCNTNGLEPVEVPETLLAKEGEPAESPVQARERQRKSDHLEHMYLAKEEL</sequence>
<protein>
    <submittedName>
        <fullName evidence="1">Uncharacterized protein</fullName>
    </submittedName>
</protein>